<evidence type="ECO:0000313" key="4">
    <source>
        <dbReference type="Proteomes" id="UP001338125"/>
    </source>
</evidence>
<feature type="compositionally biased region" description="Basic and acidic residues" evidence="2">
    <location>
        <begin position="119"/>
        <end position="128"/>
    </location>
</feature>
<evidence type="ECO:0000313" key="3">
    <source>
        <dbReference type="EMBL" id="KAK5997765.1"/>
    </source>
</evidence>
<organism evidence="3 4">
    <name type="scientific">Cladobotryum mycophilum</name>
    <dbReference type="NCBI Taxonomy" id="491253"/>
    <lineage>
        <taxon>Eukaryota</taxon>
        <taxon>Fungi</taxon>
        <taxon>Dikarya</taxon>
        <taxon>Ascomycota</taxon>
        <taxon>Pezizomycotina</taxon>
        <taxon>Sordariomycetes</taxon>
        <taxon>Hypocreomycetidae</taxon>
        <taxon>Hypocreales</taxon>
        <taxon>Hypocreaceae</taxon>
        <taxon>Cladobotryum</taxon>
    </lineage>
</organism>
<feature type="compositionally biased region" description="Acidic residues" evidence="2">
    <location>
        <begin position="103"/>
        <end position="118"/>
    </location>
</feature>
<dbReference type="Proteomes" id="UP001338125">
    <property type="component" value="Unassembled WGS sequence"/>
</dbReference>
<sequence>MASEKQVQERPLDHIPDENTPGIFDPPAGIDAAEWRRHVEAAIQRKKANQLLKRLERLEEQTLKEWQVATGFLDVIPDDLRDEMMREEDDCFYYESFLCEGQEEAIEDSDSSDSNTEEMEPKPEIDEE</sequence>
<feature type="compositionally biased region" description="Basic and acidic residues" evidence="2">
    <location>
        <begin position="1"/>
        <end position="17"/>
    </location>
</feature>
<comment type="caution">
    <text evidence="3">The sequence shown here is derived from an EMBL/GenBank/DDBJ whole genome shotgun (WGS) entry which is preliminary data.</text>
</comment>
<protein>
    <submittedName>
        <fullName evidence="3">Uncharacterized protein</fullName>
    </submittedName>
</protein>
<evidence type="ECO:0000256" key="1">
    <source>
        <dbReference type="SAM" id="Coils"/>
    </source>
</evidence>
<feature type="region of interest" description="Disordered" evidence="2">
    <location>
        <begin position="103"/>
        <end position="128"/>
    </location>
</feature>
<proteinExistence type="predicted"/>
<gene>
    <name evidence="3" type="ORF">PT974_00124</name>
</gene>
<accession>A0ABR0T011</accession>
<keyword evidence="4" id="KW-1185">Reference proteome</keyword>
<name>A0ABR0T011_9HYPO</name>
<dbReference type="EMBL" id="JAVFKD010000001">
    <property type="protein sequence ID" value="KAK5997765.1"/>
    <property type="molecule type" value="Genomic_DNA"/>
</dbReference>
<keyword evidence="1" id="KW-0175">Coiled coil</keyword>
<feature type="region of interest" description="Disordered" evidence="2">
    <location>
        <begin position="1"/>
        <end position="29"/>
    </location>
</feature>
<reference evidence="3 4" key="1">
    <citation type="submission" date="2024-01" db="EMBL/GenBank/DDBJ databases">
        <title>Complete genome of Cladobotryum mycophilum ATHUM6906.</title>
        <authorList>
            <person name="Christinaki A.C."/>
            <person name="Myridakis A.I."/>
            <person name="Kouvelis V.N."/>
        </authorList>
    </citation>
    <scope>NUCLEOTIDE SEQUENCE [LARGE SCALE GENOMIC DNA]</scope>
    <source>
        <strain evidence="3 4">ATHUM6906</strain>
    </source>
</reference>
<evidence type="ECO:0000256" key="2">
    <source>
        <dbReference type="SAM" id="MobiDB-lite"/>
    </source>
</evidence>
<feature type="coiled-coil region" evidence="1">
    <location>
        <begin position="38"/>
        <end position="65"/>
    </location>
</feature>